<evidence type="ECO:0000313" key="9">
    <source>
        <dbReference type="EMBL" id="KAK6936707.1"/>
    </source>
</evidence>
<keyword evidence="6" id="KW-0472">Membrane</keyword>
<dbReference type="EMBL" id="JBAMMX010000007">
    <property type="protein sequence ID" value="KAK6936707.1"/>
    <property type="molecule type" value="Genomic_DNA"/>
</dbReference>
<dbReference type="InterPro" id="IPR001245">
    <property type="entry name" value="Ser-Thr/Tyr_kinase_cat_dom"/>
</dbReference>
<dbReference type="InterPro" id="IPR011009">
    <property type="entry name" value="Kinase-like_dom_sf"/>
</dbReference>
<evidence type="ECO:0000256" key="3">
    <source>
        <dbReference type="ARBA" id="ARBA00022692"/>
    </source>
</evidence>
<keyword evidence="5" id="KW-1133">Transmembrane helix</keyword>
<keyword evidence="7" id="KW-0325">Glycoprotein</keyword>
<keyword evidence="9" id="KW-0808">Transferase</keyword>
<protein>
    <submittedName>
        <fullName evidence="9">Serine-threonine/tyrosine-protein kinase, catalytic domain</fullName>
    </submittedName>
</protein>
<evidence type="ECO:0000313" key="10">
    <source>
        <dbReference type="Proteomes" id="UP001370490"/>
    </source>
</evidence>
<keyword evidence="3" id="KW-0812">Transmembrane</keyword>
<evidence type="ECO:0000259" key="8">
    <source>
        <dbReference type="Pfam" id="PF07714"/>
    </source>
</evidence>
<proteinExistence type="predicted"/>
<dbReference type="GO" id="GO:0004674">
    <property type="term" value="F:protein serine/threonine kinase activity"/>
    <property type="evidence" value="ECO:0007669"/>
    <property type="project" value="UniProtKB-KW"/>
</dbReference>
<evidence type="ECO:0000256" key="4">
    <source>
        <dbReference type="ARBA" id="ARBA00022729"/>
    </source>
</evidence>
<feature type="domain" description="Serine-threonine/tyrosine-protein kinase catalytic" evidence="8">
    <location>
        <begin position="14"/>
        <end position="75"/>
    </location>
</feature>
<sequence>MNSCVTCREQLRRLEDKLAQGIYGTINKGQLSSEVFVAVKVLNTSKGDGEESINEVGTMGKIHCANVVRMVGFYIVGFRRALLGILDMQMKSEAA</sequence>
<evidence type="ECO:0000256" key="5">
    <source>
        <dbReference type="ARBA" id="ARBA00022989"/>
    </source>
</evidence>
<comment type="caution">
    <text evidence="9">The sequence shown here is derived from an EMBL/GenBank/DDBJ whole genome shotgun (WGS) entry which is preliminary data.</text>
</comment>
<dbReference type="PANTHER" id="PTHR27009">
    <property type="entry name" value="RUST RESISTANCE KINASE LR10-RELATED"/>
    <property type="match status" value="1"/>
</dbReference>
<accession>A0AAN8ZGC1</accession>
<dbReference type="Gene3D" id="3.30.200.20">
    <property type="entry name" value="Phosphorylase Kinase, domain 1"/>
    <property type="match status" value="1"/>
</dbReference>
<evidence type="ECO:0000256" key="2">
    <source>
        <dbReference type="ARBA" id="ARBA00022527"/>
    </source>
</evidence>
<dbReference type="AlphaFoldDB" id="A0AAN8ZGC1"/>
<dbReference type="SUPFAM" id="SSF56112">
    <property type="entry name" value="Protein kinase-like (PK-like)"/>
    <property type="match status" value="1"/>
</dbReference>
<evidence type="ECO:0000256" key="6">
    <source>
        <dbReference type="ARBA" id="ARBA00023136"/>
    </source>
</evidence>
<evidence type="ECO:0000256" key="7">
    <source>
        <dbReference type="ARBA" id="ARBA00023180"/>
    </source>
</evidence>
<keyword evidence="2" id="KW-0723">Serine/threonine-protein kinase</keyword>
<dbReference type="GO" id="GO:0016020">
    <property type="term" value="C:membrane"/>
    <property type="evidence" value="ECO:0007669"/>
    <property type="project" value="UniProtKB-SubCell"/>
</dbReference>
<gene>
    <name evidence="9" type="ORF">RJ641_033737</name>
</gene>
<keyword evidence="10" id="KW-1185">Reference proteome</keyword>
<organism evidence="9 10">
    <name type="scientific">Dillenia turbinata</name>
    <dbReference type="NCBI Taxonomy" id="194707"/>
    <lineage>
        <taxon>Eukaryota</taxon>
        <taxon>Viridiplantae</taxon>
        <taxon>Streptophyta</taxon>
        <taxon>Embryophyta</taxon>
        <taxon>Tracheophyta</taxon>
        <taxon>Spermatophyta</taxon>
        <taxon>Magnoliopsida</taxon>
        <taxon>eudicotyledons</taxon>
        <taxon>Gunneridae</taxon>
        <taxon>Pentapetalae</taxon>
        <taxon>Dilleniales</taxon>
        <taxon>Dilleniaceae</taxon>
        <taxon>Dillenia</taxon>
    </lineage>
</organism>
<evidence type="ECO:0000256" key="1">
    <source>
        <dbReference type="ARBA" id="ARBA00004479"/>
    </source>
</evidence>
<dbReference type="InterPro" id="IPR045874">
    <property type="entry name" value="LRK10/LRL21-25-like"/>
</dbReference>
<keyword evidence="9" id="KW-0418">Kinase</keyword>
<keyword evidence="4" id="KW-0732">Signal</keyword>
<dbReference type="Pfam" id="PF07714">
    <property type="entry name" value="PK_Tyr_Ser-Thr"/>
    <property type="match status" value="1"/>
</dbReference>
<comment type="subcellular location">
    <subcellularLocation>
        <location evidence="1">Membrane</location>
        <topology evidence="1">Single-pass type I membrane protein</topology>
    </subcellularLocation>
</comment>
<dbReference type="Proteomes" id="UP001370490">
    <property type="component" value="Unassembled WGS sequence"/>
</dbReference>
<reference evidence="9 10" key="1">
    <citation type="submission" date="2023-12" db="EMBL/GenBank/DDBJ databases">
        <title>A high-quality genome assembly for Dillenia turbinata (Dilleniales).</title>
        <authorList>
            <person name="Chanderbali A."/>
        </authorList>
    </citation>
    <scope>NUCLEOTIDE SEQUENCE [LARGE SCALE GENOMIC DNA]</scope>
    <source>
        <strain evidence="9">LSX21</strain>
        <tissue evidence="9">Leaf</tissue>
    </source>
</reference>
<name>A0AAN8ZGC1_9MAGN</name>